<dbReference type="EC" id="2.3.1.191" evidence="7"/>
<dbReference type="InterPro" id="IPR020573">
    <property type="entry name" value="UDP_GlcNAc_AcTrfase_non-rep"/>
</dbReference>
<evidence type="ECO:0000256" key="2">
    <source>
        <dbReference type="ARBA" id="ARBA00022556"/>
    </source>
</evidence>
<keyword evidence="4 7" id="KW-0677">Repeat</keyword>
<dbReference type="InterPro" id="IPR018357">
    <property type="entry name" value="Hexapep_transf_CS"/>
</dbReference>
<dbReference type="Gene3D" id="1.20.5.170">
    <property type="match status" value="1"/>
</dbReference>
<reference evidence="10 11" key="1">
    <citation type="submission" date="2019-03" db="EMBL/GenBank/DDBJ databases">
        <title>Genomic Encyclopedia of Type Strains, Phase IV (KMG-IV): sequencing the most valuable type-strain genomes for metagenomic binning, comparative biology and taxonomic classification.</title>
        <authorList>
            <person name="Goeker M."/>
        </authorList>
    </citation>
    <scope>NUCLEOTIDE SEQUENCE [LARGE SCALE GENOMIC DNA]</scope>
    <source>
        <strain evidence="10 11">DSM 103792</strain>
    </source>
</reference>
<evidence type="ECO:0000259" key="9">
    <source>
        <dbReference type="Pfam" id="PF25087"/>
    </source>
</evidence>
<keyword evidence="11" id="KW-1185">Reference proteome</keyword>
<comment type="catalytic activity">
    <reaction evidence="7">
        <text>a UDP-3-O-[(3R)-3-hydroxyacyl]-alpha-D-glucosamine + a (3R)-hydroxyacyl-[ACP] = a UDP-2-N,3-O-bis[(3R)-3-hydroxyacyl]-alpha-D-glucosamine + holo-[ACP] + H(+)</text>
        <dbReference type="Rhea" id="RHEA:53836"/>
        <dbReference type="Rhea" id="RHEA-COMP:9685"/>
        <dbReference type="Rhea" id="RHEA-COMP:9945"/>
        <dbReference type="ChEBI" id="CHEBI:15378"/>
        <dbReference type="ChEBI" id="CHEBI:64479"/>
        <dbReference type="ChEBI" id="CHEBI:78827"/>
        <dbReference type="ChEBI" id="CHEBI:137740"/>
        <dbReference type="ChEBI" id="CHEBI:137748"/>
        <dbReference type="EC" id="2.3.1.191"/>
    </reaction>
</comment>
<evidence type="ECO:0000256" key="6">
    <source>
        <dbReference type="ARBA" id="ARBA00023315"/>
    </source>
</evidence>
<evidence type="ECO:0000313" key="10">
    <source>
        <dbReference type="EMBL" id="TDQ50529.1"/>
    </source>
</evidence>
<dbReference type="Pfam" id="PF25087">
    <property type="entry name" value="GMPPB_C"/>
    <property type="match status" value="1"/>
</dbReference>
<keyword evidence="1 7" id="KW-0444">Lipid biosynthesis</keyword>
<accession>A0A4R6UX06</accession>
<dbReference type="SUPFAM" id="SSF51161">
    <property type="entry name" value="Trimeric LpxA-like enzymes"/>
    <property type="match status" value="1"/>
</dbReference>
<dbReference type="InterPro" id="IPR056729">
    <property type="entry name" value="GMPPB_C"/>
</dbReference>
<dbReference type="GO" id="GO:0016410">
    <property type="term" value="F:N-acyltransferase activity"/>
    <property type="evidence" value="ECO:0007669"/>
    <property type="project" value="InterPro"/>
</dbReference>
<dbReference type="InterPro" id="IPR011004">
    <property type="entry name" value="Trimer_LpxA-like_sf"/>
</dbReference>
<keyword evidence="3 7" id="KW-0808">Transferase</keyword>
<dbReference type="HAMAP" id="MF_00523">
    <property type="entry name" value="LpxD"/>
    <property type="match status" value="1"/>
</dbReference>
<organism evidence="10 11">
    <name type="scientific">Permianibacter aggregans</name>
    <dbReference type="NCBI Taxonomy" id="1510150"/>
    <lineage>
        <taxon>Bacteria</taxon>
        <taxon>Pseudomonadati</taxon>
        <taxon>Pseudomonadota</taxon>
        <taxon>Gammaproteobacteria</taxon>
        <taxon>Pseudomonadales</taxon>
        <taxon>Pseudomonadaceae</taxon>
        <taxon>Permianibacter</taxon>
    </lineage>
</organism>
<comment type="pathway">
    <text evidence="7">Bacterial outer membrane biogenesis; LPS lipid A biosynthesis.</text>
</comment>
<dbReference type="PANTHER" id="PTHR43378">
    <property type="entry name" value="UDP-3-O-ACYLGLUCOSAMINE N-ACYLTRANSFERASE"/>
    <property type="match status" value="1"/>
</dbReference>
<evidence type="ECO:0000256" key="4">
    <source>
        <dbReference type="ARBA" id="ARBA00022737"/>
    </source>
</evidence>
<feature type="domain" description="Mannose-1-phosphate guanyltransferase C-terminal" evidence="9">
    <location>
        <begin position="102"/>
        <end position="181"/>
    </location>
</feature>
<dbReference type="Pfam" id="PF00132">
    <property type="entry name" value="Hexapep"/>
    <property type="match status" value="1"/>
</dbReference>
<dbReference type="OrthoDB" id="9784739at2"/>
<sequence>MSSFTLEQIAKRVQGRLIGKAEVSVSRVADLRTAAKGDISFLHNPEYAEALACTSASAVLLREDMLPRCSTNAIVVANPYLAYALVAQMLDITPMPATGISPDASIAASAQIGKNVSVGAGAVIGENVVLADDVVIAPNCVLLNGARIGRGSILFPNTTIYHQVVIGEHCRVQSGTVIGSDGFGYAKQNGQWVRIPQTGTVRIGDRVEIGANCTIDRGALSDTVIENGVIIDNLVHIAHNVQLGENVAIAGCSGVAGSAIIERNVTLAGRASVIGHLRVCEGTHITACTLVTKSIMTPGVYSSGTVQQENREWRKSVARFTQLDDMARRLRALEKQLEQLSQEKKS</sequence>
<gene>
    <name evidence="7" type="primary">lpxD</name>
    <name evidence="10" type="ORF">EV696_102211</name>
</gene>
<proteinExistence type="inferred from homology"/>
<feature type="active site" description="Proton acceptor" evidence="7">
    <location>
        <position position="239"/>
    </location>
</feature>
<dbReference type="Pfam" id="PF04613">
    <property type="entry name" value="LpxD"/>
    <property type="match status" value="1"/>
</dbReference>
<dbReference type="InterPro" id="IPR007691">
    <property type="entry name" value="LpxD"/>
</dbReference>
<dbReference type="GO" id="GO:0009245">
    <property type="term" value="P:lipid A biosynthetic process"/>
    <property type="evidence" value="ECO:0007669"/>
    <property type="project" value="UniProtKB-UniRule"/>
</dbReference>
<dbReference type="GO" id="GO:0016020">
    <property type="term" value="C:membrane"/>
    <property type="evidence" value="ECO:0007669"/>
    <property type="project" value="GOC"/>
</dbReference>
<dbReference type="AlphaFoldDB" id="A0A4R6UX06"/>
<comment type="function">
    <text evidence="7">Catalyzes the N-acylation of UDP-3-O-acylglucosamine using 3-hydroxyacyl-ACP as the acyl donor. Is involved in the biosynthesis of lipid A, a phosphorylated glycolipid that anchors the lipopolysaccharide to the outer membrane of the cell.</text>
</comment>
<evidence type="ECO:0000313" key="11">
    <source>
        <dbReference type="Proteomes" id="UP000295375"/>
    </source>
</evidence>
<comment type="caution">
    <text evidence="10">The sequence shown here is derived from an EMBL/GenBank/DDBJ whole genome shotgun (WGS) entry which is preliminary data.</text>
</comment>
<dbReference type="PANTHER" id="PTHR43378:SF2">
    <property type="entry name" value="UDP-3-O-ACYLGLUCOSAMINE N-ACYLTRANSFERASE 1, MITOCHONDRIAL-RELATED"/>
    <property type="match status" value="1"/>
</dbReference>
<dbReference type="NCBIfam" id="NF002060">
    <property type="entry name" value="PRK00892.1"/>
    <property type="match status" value="1"/>
</dbReference>
<evidence type="ECO:0000256" key="3">
    <source>
        <dbReference type="ARBA" id="ARBA00022679"/>
    </source>
</evidence>
<dbReference type="EMBL" id="SNYM01000002">
    <property type="protein sequence ID" value="TDQ50529.1"/>
    <property type="molecule type" value="Genomic_DNA"/>
</dbReference>
<comment type="similarity">
    <text evidence="7">Belongs to the transferase hexapeptide repeat family. LpxD subfamily.</text>
</comment>
<dbReference type="Proteomes" id="UP000295375">
    <property type="component" value="Unassembled WGS sequence"/>
</dbReference>
<keyword evidence="5 7" id="KW-0443">Lipid metabolism</keyword>
<keyword evidence="2 7" id="KW-0441">Lipid A biosynthesis</keyword>
<feature type="domain" description="UDP-3-O-[3-hydroxymyristoyl] glucosamine N-acyltransferase non-repeat region" evidence="8">
    <location>
        <begin position="23"/>
        <end position="88"/>
    </location>
</feature>
<dbReference type="Gene3D" id="2.160.10.10">
    <property type="entry name" value="Hexapeptide repeat proteins"/>
    <property type="match status" value="1"/>
</dbReference>
<keyword evidence="6 7" id="KW-0012">Acyltransferase</keyword>
<dbReference type="InterPro" id="IPR001451">
    <property type="entry name" value="Hexapep"/>
</dbReference>
<comment type="subunit">
    <text evidence="7">Homotrimer.</text>
</comment>
<evidence type="ECO:0000256" key="5">
    <source>
        <dbReference type="ARBA" id="ARBA00023098"/>
    </source>
</evidence>
<dbReference type="GO" id="GO:0103118">
    <property type="term" value="F:UDP-3-O-[(3R)-3-hydroxyacyl]-glucosamine N-acyltransferase activity"/>
    <property type="evidence" value="ECO:0007669"/>
    <property type="project" value="UniProtKB-EC"/>
</dbReference>
<evidence type="ECO:0000259" key="8">
    <source>
        <dbReference type="Pfam" id="PF04613"/>
    </source>
</evidence>
<dbReference type="Gene3D" id="3.40.1390.10">
    <property type="entry name" value="MurE/MurF, N-terminal domain"/>
    <property type="match status" value="1"/>
</dbReference>
<dbReference type="UniPathway" id="UPA00973"/>
<evidence type="ECO:0000256" key="7">
    <source>
        <dbReference type="HAMAP-Rule" id="MF_00523"/>
    </source>
</evidence>
<dbReference type="PROSITE" id="PS00101">
    <property type="entry name" value="HEXAPEP_TRANSFERASES"/>
    <property type="match status" value="1"/>
</dbReference>
<dbReference type="RefSeq" id="WP_133587766.1">
    <property type="nucleotide sequence ID" value="NZ_CP037953.1"/>
</dbReference>
<dbReference type="CDD" id="cd03352">
    <property type="entry name" value="LbH_LpxD"/>
    <property type="match status" value="1"/>
</dbReference>
<evidence type="ECO:0000256" key="1">
    <source>
        <dbReference type="ARBA" id="ARBA00022516"/>
    </source>
</evidence>
<dbReference type="NCBIfam" id="TIGR01853">
    <property type="entry name" value="lipid_A_lpxD"/>
    <property type="match status" value="1"/>
</dbReference>
<name>A0A4R6UX06_9GAMM</name>
<protein>
    <recommendedName>
        <fullName evidence="7">UDP-3-O-acylglucosamine N-acyltransferase</fullName>
        <ecNumber evidence="7">2.3.1.191</ecNumber>
    </recommendedName>
</protein>